<feature type="domain" description="Brinker DNA-binding" evidence="2">
    <location>
        <begin position="9"/>
        <end position="48"/>
    </location>
</feature>
<accession>A0A674IUQ6</accession>
<dbReference type="GeneTree" id="ENSGT00440000039028"/>
<evidence type="ECO:0000256" key="1">
    <source>
        <dbReference type="SAM" id="MobiDB-lite"/>
    </source>
</evidence>
<dbReference type="Proteomes" id="UP000472274">
    <property type="component" value="Unplaced"/>
</dbReference>
<evidence type="ECO:0000259" key="2">
    <source>
        <dbReference type="Pfam" id="PF09607"/>
    </source>
</evidence>
<dbReference type="InParanoid" id="A0A674IUQ6"/>
<feature type="compositionally biased region" description="Acidic residues" evidence="1">
    <location>
        <begin position="135"/>
        <end position="166"/>
    </location>
</feature>
<keyword evidence="4" id="KW-1185">Reference proteome</keyword>
<protein>
    <recommendedName>
        <fullName evidence="2">Brinker DNA-binding domain-containing protein</fullName>
    </recommendedName>
</protein>
<organism evidence="3 4">
    <name type="scientific">Terrapene triunguis</name>
    <name type="common">Three-toed box turtle</name>
    <dbReference type="NCBI Taxonomy" id="2587831"/>
    <lineage>
        <taxon>Eukaryota</taxon>
        <taxon>Metazoa</taxon>
        <taxon>Chordata</taxon>
        <taxon>Craniata</taxon>
        <taxon>Vertebrata</taxon>
        <taxon>Euteleostomi</taxon>
        <taxon>Archelosauria</taxon>
        <taxon>Testudinata</taxon>
        <taxon>Testudines</taxon>
        <taxon>Cryptodira</taxon>
        <taxon>Durocryptodira</taxon>
        <taxon>Testudinoidea</taxon>
        <taxon>Emydidae</taxon>
        <taxon>Terrapene</taxon>
    </lineage>
</organism>
<name>A0A674IUQ6_9SAUR</name>
<reference evidence="3" key="2">
    <citation type="submission" date="2025-09" db="UniProtKB">
        <authorList>
            <consortium name="Ensembl"/>
        </authorList>
    </citation>
    <scope>IDENTIFICATION</scope>
</reference>
<dbReference type="AlphaFoldDB" id="A0A674IUQ6"/>
<dbReference type="Ensembl" id="ENSTMTT00000013679.1">
    <property type="protein sequence ID" value="ENSTMTP00000013226.1"/>
    <property type="gene ID" value="ENSTMTG00000009557.1"/>
</dbReference>
<sequence>MNGEIKRKRSAYHAAFKLKVAEYAEANNNCAAAREFCINEKQVRECKKKCPTWCASFPDLEKDLNNWVVECRQNGYSVTRTGISLRAGWGTRFMNCHGLCLRQRTKTAGIVSIPMEVTEKSFQKCCISNALDWSEDDDIFDDDTTETDDEKESESEDDTADIYDDNAGDRSRV</sequence>
<evidence type="ECO:0000313" key="3">
    <source>
        <dbReference type="Ensembl" id="ENSTMTP00000013226.1"/>
    </source>
</evidence>
<feature type="region of interest" description="Disordered" evidence="1">
    <location>
        <begin position="135"/>
        <end position="173"/>
    </location>
</feature>
<evidence type="ECO:0000313" key="4">
    <source>
        <dbReference type="Proteomes" id="UP000472274"/>
    </source>
</evidence>
<proteinExistence type="predicted"/>
<reference evidence="3" key="1">
    <citation type="submission" date="2025-08" db="UniProtKB">
        <authorList>
            <consortium name="Ensembl"/>
        </authorList>
    </citation>
    <scope>IDENTIFICATION</scope>
</reference>
<dbReference type="InterPro" id="IPR018586">
    <property type="entry name" value="Brinker_DNA-bd"/>
</dbReference>
<dbReference type="Pfam" id="PF09607">
    <property type="entry name" value="BrkDBD"/>
    <property type="match status" value="1"/>
</dbReference>